<dbReference type="PANTHER" id="PTHR33640:SF8">
    <property type="entry name" value="TRANSMEMBRANE PROTEIN"/>
    <property type="match status" value="1"/>
</dbReference>
<evidence type="ECO:0000256" key="1">
    <source>
        <dbReference type="SAM" id="MobiDB-lite"/>
    </source>
</evidence>
<proteinExistence type="predicted"/>
<keyword evidence="2" id="KW-1133">Transmembrane helix</keyword>
<reference evidence="3 4" key="1">
    <citation type="journal article" date="2013" name="BMC Genomics">
        <title>The miniature genome of a carnivorous plant Genlisea aurea contains a low number of genes and short non-coding sequences.</title>
        <authorList>
            <person name="Leushkin E.V."/>
            <person name="Sutormin R.A."/>
            <person name="Nabieva E.R."/>
            <person name="Penin A.A."/>
            <person name="Kondrashov A.S."/>
            <person name="Logacheva M.D."/>
        </authorList>
    </citation>
    <scope>NUCLEOTIDE SEQUENCE [LARGE SCALE GENOMIC DNA]</scope>
</reference>
<protein>
    <recommendedName>
        <fullName evidence="5">DUF4408 domain-containing protein</fullName>
    </recommendedName>
</protein>
<dbReference type="EMBL" id="AUSU01005029">
    <property type="protein sequence ID" value="EPS64125.1"/>
    <property type="molecule type" value="Genomic_DNA"/>
</dbReference>
<feature type="transmembrane region" description="Helical" evidence="2">
    <location>
        <begin position="59"/>
        <end position="76"/>
    </location>
</feature>
<accession>S8CB90</accession>
<feature type="compositionally biased region" description="Basic and acidic residues" evidence="1">
    <location>
        <begin position="83"/>
        <end position="93"/>
    </location>
</feature>
<keyword evidence="4" id="KW-1185">Reference proteome</keyword>
<evidence type="ECO:0000256" key="2">
    <source>
        <dbReference type="SAM" id="Phobius"/>
    </source>
</evidence>
<keyword evidence="2" id="KW-0812">Transmembrane</keyword>
<gene>
    <name evidence="3" type="ORF">M569_10658</name>
</gene>
<keyword evidence="2" id="KW-0472">Membrane</keyword>
<evidence type="ECO:0008006" key="5">
    <source>
        <dbReference type="Google" id="ProtNLM"/>
    </source>
</evidence>
<feature type="transmembrane region" description="Helical" evidence="2">
    <location>
        <begin position="21"/>
        <end position="39"/>
    </location>
</feature>
<feature type="region of interest" description="Disordered" evidence="1">
    <location>
        <begin position="80"/>
        <end position="107"/>
    </location>
</feature>
<evidence type="ECO:0000313" key="4">
    <source>
        <dbReference type="Proteomes" id="UP000015453"/>
    </source>
</evidence>
<evidence type="ECO:0000313" key="3">
    <source>
        <dbReference type="EMBL" id="EPS64125.1"/>
    </source>
</evidence>
<comment type="caution">
    <text evidence="3">The sequence shown here is derived from an EMBL/GenBank/DDBJ whole genome shotgun (WGS) entry which is preliminary data.</text>
</comment>
<organism evidence="3 4">
    <name type="scientific">Genlisea aurea</name>
    <dbReference type="NCBI Taxonomy" id="192259"/>
    <lineage>
        <taxon>Eukaryota</taxon>
        <taxon>Viridiplantae</taxon>
        <taxon>Streptophyta</taxon>
        <taxon>Embryophyta</taxon>
        <taxon>Tracheophyta</taxon>
        <taxon>Spermatophyta</taxon>
        <taxon>Magnoliopsida</taxon>
        <taxon>eudicotyledons</taxon>
        <taxon>Gunneridae</taxon>
        <taxon>Pentapetalae</taxon>
        <taxon>asterids</taxon>
        <taxon>lamiids</taxon>
        <taxon>Lamiales</taxon>
        <taxon>Lentibulariaceae</taxon>
        <taxon>Genlisea</taxon>
    </lineage>
</organism>
<sequence length="163" mass="18097">MESLKLGHAGSETKKTIEKMTAVFGVLELCAYLVVFSRFSSQLSFGFRGATAPGVSTRFVFLLGNAIVVVLLLGSGKFAPKTGGKEDPGDDRVSVTPPDKKKKLIRSRTEVAAAVEIRRELRKSKSENFRGDASPEEEMNGEDFRRKVEAFIERQQRVLREET</sequence>
<name>S8CB90_9LAMI</name>
<dbReference type="AlphaFoldDB" id="S8CB90"/>
<dbReference type="Proteomes" id="UP000015453">
    <property type="component" value="Unassembled WGS sequence"/>
</dbReference>
<dbReference type="PANTHER" id="PTHR33640">
    <property type="entry name" value="TRANSMEMBRANE PROTEIN"/>
    <property type="match status" value="1"/>
</dbReference>
<dbReference type="OrthoDB" id="1095087at2759"/>